<dbReference type="GO" id="GO:0008168">
    <property type="term" value="F:methyltransferase activity"/>
    <property type="evidence" value="ECO:0007669"/>
    <property type="project" value="UniProtKB-KW"/>
</dbReference>
<evidence type="ECO:0000256" key="1">
    <source>
        <dbReference type="ARBA" id="ARBA00022603"/>
    </source>
</evidence>
<keyword evidence="3" id="KW-0175">Coiled coil</keyword>
<dbReference type="InterPro" id="IPR029063">
    <property type="entry name" value="SAM-dependent_MTases_sf"/>
</dbReference>
<dbReference type="Proteomes" id="UP000430843">
    <property type="component" value="Unassembled WGS sequence"/>
</dbReference>
<evidence type="ECO:0000313" key="5">
    <source>
        <dbReference type="Proteomes" id="UP000430843"/>
    </source>
</evidence>
<gene>
    <name evidence="4" type="ORF">F9K91_25180</name>
</gene>
<dbReference type="PANTHER" id="PTHR40048:SF1">
    <property type="entry name" value="RHAMNOSYL O-METHYLTRANSFERASE"/>
    <property type="match status" value="1"/>
</dbReference>
<evidence type="ECO:0000256" key="2">
    <source>
        <dbReference type="ARBA" id="ARBA00022679"/>
    </source>
</evidence>
<sequence>MGINDEIIVSAENKVKHELDMGAKSFSKLKIEKRPDIRDVDVFNAFSSMFWKIEKYVPSAWGEHIPFLFSLISFLKPRRFVELGVHNGGSFLAACQAVDYGNIACECVGVDNWIGERQAGFHSSEVFNSFLNNLSRYSDFAGYIRSNFHQAAEQFEDGSIDLLHIDGFHSEEAVQNDFDTWLPKMSDIGVIIFHDTNEFRTGFGVWRFWQAIREKYAYLEFGHCHGLGVLAVGKNSPLRENIPSFGVPIASRLVNHALQFVAEGAGTNAWAAAKLFASPPQKVADNELKSLKQQVETFKTQIADLTTEKADTIKSKENEVAALKQQVEIFKTQIADLTTEKADTIKSKENEVAALKQQVEIFKTQIANLTTEKADTIKSKENEVTTLRQQLNHSNQEIAILRAEIGAYKFSTSWKITSPLRWAMIKIRS</sequence>
<dbReference type="GO" id="GO:0032259">
    <property type="term" value="P:methylation"/>
    <property type="evidence" value="ECO:0007669"/>
    <property type="project" value="UniProtKB-KW"/>
</dbReference>
<feature type="coiled-coil region" evidence="3">
    <location>
        <begin position="281"/>
        <end position="404"/>
    </location>
</feature>
<reference evidence="4 5" key="1">
    <citation type="submission" date="2019-09" db="EMBL/GenBank/DDBJ databases">
        <title>Taxonomic organization of the family Brucellaceae based on a phylogenomic approach.</title>
        <authorList>
            <person name="Leclercq S."/>
            <person name="Cloeckaert A."/>
            <person name="Zygmunt M.S."/>
        </authorList>
    </citation>
    <scope>NUCLEOTIDE SEQUENCE [LARGE SCALE GENOMIC DNA]</scope>
    <source>
        <strain evidence="4 5">LMG 18957</strain>
    </source>
</reference>
<evidence type="ECO:0000256" key="3">
    <source>
        <dbReference type="SAM" id="Coils"/>
    </source>
</evidence>
<keyword evidence="1" id="KW-0489">Methyltransferase</keyword>
<dbReference type="Pfam" id="PF13578">
    <property type="entry name" value="Methyltransf_24"/>
    <property type="match status" value="1"/>
</dbReference>
<dbReference type="Gene3D" id="3.40.50.150">
    <property type="entry name" value="Vaccinia Virus protein VP39"/>
    <property type="match status" value="1"/>
</dbReference>
<dbReference type="SUPFAM" id="SSF53335">
    <property type="entry name" value="S-adenosyl-L-methionine-dependent methyltransferases"/>
    <property type="match status" value="1"/>
</dbReference>
<evidence type="ECO:0000313" key="4">
    <source>
        <dbReference type="EMBL" id="KAB2661296.1"/>
    </source>
</evidence>
<keyword evidence="5" id="KW-1185">Reference proteome</keyword>
<organism evidence="4 5">
    <name type="scientific">Brucella tritici</name>
    <dbReference type="NCBI Taxonomy" id="94626"/>
    <lineage>
        <taxon>Bacteria</taxon>
        <taxon>Pseudomonadati</taxon>
        <taxon>Pseudomonadota</taxon>
        <taxon>Alphaproteobacteria</taxon>
        <taxon>Hyphomicrobiales</taxon>
        <taxon>Brucellaceae</taxon>
        <taxon>Brucella/Ochrobactrum group</taxon>
        <taxon>Brucella</taxon>
    </lineage>
</organism>
<dbReference type="GO" id="GO:0071770">
    <property type="term" value="P:DIM/DIP cell wall layer assembly"/>
    <property type="evidence" value="ECO:0007669"/>
    <property type="project" value="TreeGrafter"/>
</dbReference>
<dbReference type="RefSeq" id="WP_151679036.1">
    <property type="nucleotide sequence ID" value="NZ_WBWA01000056.1"/>
</dbReference>
<dbReference type="EMBL" id="WBWA01000056">
    <property type="protein sequence ID" value="KAB2661296.1"/>
    <property type="molecule type" value="Genomic_DNA"/>
</dbReference>
<proteinExistence type="predicted"/>
<protein>
    <submittedName>
        <fullName evidence="4">Uncharacterized protein</fullName>
    </submittedName>
</protein>
<keyword evidence="2" id="KW-0808">Transferase</keyword>
<name>A0A833FK15_9HYPH</name>
<accession>A0A833FK15</accession>
<dbReference type="GO" id="GO:0005886">
    <property type="term" value="C:plasma membrane"/>
    <property type="evidence" value="ECO:0007669"/>
    <property type="project" value="TreeGrafter"/>
</dbReference>
<dbReference type="Gene3D" id="1.10.287.1490">
    <property type="match status" value="1"/>
</dbReference>
<comment type="caution">
    <text evidence="4">The sequence shown here is derived from an EMBL/GenBank/DDBJ whole genome shotgun (WGS) entry which is preliminary data.</text>
</comment>
<dbReference type="AlphaFoldDB" id="A0A833FK15"/>
<dbReference type="PANTHER" id="PTHR40048">
    <property type="entry name" value="RHAMNOSYL O-METHYLTRANSFERASE"/>
    <property type="match status" value="1"/>
</dbReference>